<gene>
    <name evidence="1" type="ORF">FD22_GL002228</name>
</gene>
<dbReference type="EMBL" id="AZCN01000071">
    <property type="protein sequence ID" value="KRK14662.1"/>
    <property type="molecule type" value="Genomic_DNA"/>
</dbReference>
<sequence>MTIAIGVSTGNGSIIATDSRLTMQLKHRLFVRSDATTKIFQLNDCLLATAGQYNLKFNNQWLSIKEFLLNFTARHPDLTAANLANSLQQELANTNLASNDFILAKNNSVWHISDQTITKTPYIAIGQQAAVAEFYNLYPAFTNTGTIELLATELKNNLTHFIAAHPQFGKIGGPVQIAYSTNNDA</sequence>
<evidence type="ECO:0000313" key="1">
    <source>
        <dbReference type="EMBL" id="KRK14662.1"/>
    </source>
</evidence>
<dbReference type="RefSeq" id="WP_010010953.1">
    <property type="nucleotide sequence ID" value="NZ_AZCN01000071.1"/>
</dbReference>
<proteinExistence type="predicted"/>
<dbReference type="PATRIC" id="fig|913848.6.peg.2274"/>
<dbReference type="Proteomes" id="UP000051181">
    <property type="component" value="Unassembled WGS sequence"/>
</dbReference>
<name>A0A0R1EYX3_9LACO</name>
<evidence type="ECO:0000313" key="2">
    <source>
        <dbReference type="Proteomes" id="UP000051181"/>
    </source>
</evidence>
<accession>A0A0R1EYX3</accession>
<dbReference type="GeneID" id="65917426"/>
<dbReference type="Gene3D" id="3.60.20.10">
    <property type="entry name" value="Glutamine Phosphoribosylpyrophosphate, subunit 1, domain 1"/>
    <property type="match status" value="1"/>
</dbReference>
<comment type="caution">
    <text evidence="1">The sequence shown here is derived from an EMBL/GenBank/DDBJ whole genome shotgun (WGS) entry which is preliminary data.</text>
</comment>
<organism evidence="1 2">
    <name type="scientific">Loigolactobacillus coryniformis subsp. coryniformis KCTC 3167 = DSM 20001</name>
    <dbReference type="NCBI Taxonomy" id="913848"/>
    <lineage>
        <taxon>Bacteria</taxon>
        <taxon>Bacillati</taxon>
        <taxon>Bacillota</taxon>
        <taxon>Bacilli</taxon>
        <taxon>Lactobacillales</taxon>
        <taxon>Lactobacillaceae</taxon>
        <taxon>Loigolactobacillus</taxon>
    </lineage>
</organism>
<dbReference type="InterPro" id="IPR029055">
    <property type="entry name" value="Ntn_hydrolases_N"/>
</dbReference>
<reference evidence="1 2" key="1">
    <citation type="journal article" date="2015" name="Genome Announc.">
        <title>Expanding the biotechnology potential of lactobacilli through comparative genomics of 213 strains and associated genera.</title>
        <authorList>
            <person name="Sun Z."/>
            <person name="Harris H.M."/>
            <person name="McCann A."/>
            <person name="Guo C."/>
            <person name="Argimon S."/>
            <person name="Zhang W."/>
            <person name="Yang X."/>
            <person name="Jeffery I.B."/>
            <person name="Cooney J.C."/>
            <person name="Kagawa T.F."/>
            <person name="Liu W."/>
            <person name="Song Y."/>
            <person name="Salvetti E."/>
            <person name="Wrobel A."/>
            <person name="Rasinkangas P."/>
            <person name="Parkhill J."/>
            <person name="Rea M.C."/>
            <person name="O'Sullivan O."/>
            <person name="Ritari J."/>
            <person name="Douillard F.P."/>
            <person name="Paul Ross R."/>
            <person name="Yang R."/>
            <person name="Briner A.E."/>
            <person name="Felis G.E."/>
            <person name="de Vos W.M."/>
            <person name="Barrangou R."/>
            <person name="Klaenhammer T.R."/>
            <person name="Caufield P.W."/>
            <person name="Cui Y."/>
            <person name="Zhang H."/>
            <person name="O'Toole P.W."/>
        </authorList>
    </citation>
    <scope>NUCLEOTIDE SEQUENCE [LARGE SCALE GENOMIC DNA]</scope>
    <source>
        <strain evidence="1 2">DSM 20001</strain>
    </source>
</reference>
<dbReference type="AlphaFoldDB" id="A0A0R1EYX3"/>
<protein>
    <submittedName>
        <fullName evidence="1">Uncharacterized protein</fullName>
    </submittedName>
</protein>
<dbReference type="SUPFAM" id="SSF56235">
    <property type="entry name" value="N-terminal nucleophile aminohydrolases (Ntn hydrolases)"/>
    <property type="match status" value="1"/>
</dbReference>